<name>A0A9D1R5I8_9FIRM</name>
<evidence type="ECO:0000256" key="3">
    <source>
        <dbReference type="PROSITE-ProRule" id="PRU00284"/>
    </source>
</evidence>
<keyword evidence="1" id="KW-0145">Chemotaxis</keyword>
<dbReference type="Proteomes" id="UP000824265">
    <property type="component" value="Unassembled WGS sequence"/>
</dbReference>
<evidence type="ECO:0000313" key="6">
    <source>
        <dbReference type="EMBL" id="HIW82101.1"/>
    </source>
</evidence>
<dbReference type="Gene3D" id="1.10.287.950">
    <property type="entry name" value="Methyl-accepting chemotaxis protein"/>
    <property type="match status" value="1"/>
</dbReference>
<feature type="transmembrane region" description="Helical" evidence="4">
    <location>
        <begin position="178"/>
        <end position="199"/>
    </location>
</feature>
<dbReference type="Pfam" id="PF13682">
    <property type="entry name" value="CZB"/>
    <property type="match status" value="1"/>
</dbReference>
<evidence type="ECO:0000256" key="2">
    <source>
        <dbReference type="ARBA" id="ARBA00029447"/>
    </source>
</evidence>
<keyword evidence="3" id="KW-0807">Transducer</keyword>
<dbReference type="PANTHER" id="PTHR43531:SF11">
    <property type="entry name" value="METHYL-ACCEPTING CHEMOTAXIS PROTEIN 3"/>
    <property type="match status" value="1"/>
</dbReference>
<protein>
    <submittedName>
        <fullName evidence="6">CZB domain-containing protein</fullName>
    </submittedName>
</protein>
<comment type="similarity">
    <text evidence="2">Belongs to the methyl-accepting chemotaxis (MCP) protein family.</text>
</comment>
<keyword evidence="4" id="KW-0472">Membrane</keyword>
<dbReference type="AlphaFoldDB" id="A0A9D1R5I8"/>
<evidence type="ECO:0000256" key="1">
    <source>
        <dbReference type="ARBA" id="ARBA00022500"/>
    </source>
</evidence>
<dbReference type="SMART" id="SM00283">
    <property type="entry name" value="MA"/>
    <property type="match status" value="1"/>
</dbReference>
<dbReference type="GO" id="GO:0004888">
    <property type="term" value="F:transmembrane signaling receptor activity"/>
    <property type="evidence" value="ECO:0007669"/>
    <property type="project" value="InterPro"/>
</dbReference>
<dbReference type="GO" id="GO:0006935">
    <property type="term" value="P:chemotaxis"/>
    <property type="evidence" value="ECO:0007669"/>
    <property type="project" value="UniProtKB-KW"/>
</dbReference>
<gene>
    <name evidence="6" type="ORF">H9742_11415</name>
</gene>
<dbReference type="InterPro" id="IPR004089">
    <property type="entry name" value="MCPsignal_dom"/>
</dbReference>
<dbReference type="InterPro" id="IPR004090">
    <property type="entry name" value="Chemotax_Me-accpt_rcpt"/>
</dbReference>
<dbReference type="PRINTS" id="PR00260">
    <property type="entry name" value="CHEMTRNSDUCR"/>
</dbReference>
<dbReference type="GO" id="GO:0007165">
    <property type="term" value="P:signal transduction"/>
    <property type="evidence" value="ECO:0007669"/>
    <property type="project" value="UniProtKB-KW"/>
</dbReference>
<dbReference type="GO" id="GO:0005886">
    <property type="term" value="C:plasma membrane"/>
    <property type="evidence" value="ECO:0007669"/>
    <property type="project" value="TreeGrafter"/>
</dbReference>
<dbReference type="SUPFAM" id="SSF58104">
    <property type="entry name" value="Methyl-accepting chemotaxis protein (MCP) signaling domain"/>
    <property type="match status" value="1"/>
</dbReference>
<reference evidence="6" key="2">
    <citation type="submission" date="2021-04" db="EMBL/GenBank/DDBJ databases">
        <authorList>
            <person name="Gilroy R."/>
        </authorList>
    </citation>
    <scope>NUCLEOTIDE SEQUENCE</scope>
    <source>
        <strain evidence="6">CHK195-6426</strain>
    </source>
</reference>
<reference evidence="6" key="1">
    <citation type="journal article" date="2021" name="PeerJ">
        <title>Extensive microbial diversity within the chicken gut microbiome revealed by metagenomics and culture.</title>
        <authorList>
            <person name="Gilroy R."/>
            <person name="Ravi A."/>
            <person name="Getino M."/>
            <person name="Pursley I."/>
            <person name="Horton D.L."/>
            <person name="Alikhan N.F."/>
            <person name="Baker D."/>
            <person name="Gharbi K."/>
            <person name="Hall N."/>
            <person name="Watson M."/>
            <person name="Adriaenssens E.M."/>
            <person name="Foster-Nyarko E."/>
            <person name="Jarju S."/>
            <person name="Secka A."/>
            <person name="Antonio M."/>
            <person name="Oren A."/>
            <person name="Chaudhuri R.R."/>
            <person name="La Ragione R."/>
            <person name="Hildebrand F."/>
            <person name="Pallen M.J."/>
        </authorList>
    </citation>
    <scope>NUCLEOTIDE SEQUENCE</scope>
    <source>
        <strain evidence="6">CHK195-6426</strain>
    </source>
</reference>
<evidence type="ECO:0000259" key="5">
    <source>
        <dbReference type="PROSITE" id="PS50111"/>
    </source>
</evidence>
<proteinExistence type="inferred from homology"/>
<evidence type="ECO:0000313" key="7">
    <source>
        <dbReference type="Proteomes" id="UP000824265"/>
    </source>
</evidence>
<organism evidence="6 7">
    <name type="scientific">Candidatus Acetatifactor stercoripullorum</name>
    <dbReference type="NCBI Taxonomy" id="2838414"/>
    <lineage>
        <taxon>Bacteria</taxon>
        <taxon>Bacillati</taxon>
        <taxon>Bacillota</taxon>
        <taxon>Clostridia</taxon>
        <taxon>Lachnospirales</taxon>
        <taxon>Lachnospiraceae</taxon>
        <taxon>Acetatifactor</taxon>
    </lineage>
</organism>
<feature type="transmembrane region" description="Helical" evidence="4">
    <location>
        <begin position="21"/>
        <end position="40"/>
    </location>
</feature>
<dbReference type="PANTHER" id="PTHR43531">
    <property type="entry name" value="PROTEIN ICFG"/>
    <property type="match status" value="1"/>
</dbReference>
<keyword evidence="4" id="KW-0812">Transmembrane</keyword>
<dbReference type="Gene3D" id="1.20.120.30">
    <property type="entry name" value="Aspartate receptor, ligand-binding domain"/>
    <property type="match status" value="1"/>
</dbReference>
<dbReference type="EMBL" id="DXGH01000064">
    <property type="protein sequence ID" value="HIW82101.1"/>
    <property type="molecule type" value="Genomic_DNA"/>
</dbReference>
<sequence>MRKENKVQKTLKREMKINFGGIFISTALVTVVAVSGIAGVNSANNAIETYDAYTSELYAAETAHYKWLNALSQSLLEDVEFTGSTDCTACDFGQFIYNEKTASNPLFSDFLAAAEPLHRQIHDSAEEVLALKAANDPQYLTAYENQVVSSIDALVSEINSFIGQLNELSASASSNFNLTLLAVGFSCFLVLVSISFFSLRLYYLIKAEIIGNLSAIVSQTKRLSQGCLDLDLSFDTSLAEINELKSSLDFSCGELSRYIQAINYGMKEFAKGNLALESPVEFIGDFKQIEQSITEFTLRISETLNEVKLSSDQVAQGADQIACGAQDLSNGAESQANSVEELTKVLKDISSQLNETVENIHEMEGMINETCGLINDGNGQMQEMILSMEGISDKSQQIKKIISIINDITSQTTLLALNASIEAARAGEAGRGFAVVADEVTELARKSGDAADEISQLIEDTMAAVADGSDKAEKTASMLGDISAKSQDIKGRMAEIAQITDEESSGLQQIVTRVNDISSVVQSNSATSQESAAASEELSAQAQVLKDLTGNFKLRQTF</sequence>
<feature type="domain" description="Methyl-accepting transducer" evidence="5">
    <location>
        <begin position="310"/>
        <end position="539"/>
    </location>
</feature>
<comment type="caution">
    <text evidence="6">The sequence shown here is derived from an EMBL/GenBank/DDBJ whole genome shotgun (WGS) entry which is preliminary data.</text>
</comment>
<evidence type="ECO:0000256" key="4">
    <source>
        <dbReference type="SAM" id="Phobius"/>
    </source>
</evidence>
<accession>A0A9D1R5I8</accession>
<dbReference type="Pfam" id="PF00015">
    <property type="entry name" value="MCPsignal"/>
    <property type="match status" value="1"/>
</dbReference>
<dbReference type="PROSITE" id="PS50111">
    <property type="entry name" value="CHEMOTAXIS_TRANSDUC_2"/>
    <property type="match status" value="1"/>
</dbReference>
<keyword evidence="4" id="KW-1133">Transmembrane helix</keyword>
<dbReference type="InterPro" id="IPR025991">
    <property type="entry name" value="Chemoreceptor_zinc-bind_dom"/>
</dbReference>
<dbReference type="InterPro" id="IPR051310">
    <property type="entry name" value="MCP_chemotaxis"/>
</dbReference>